<reference evidence="1" key="1">
    <citation type="submission" date="2016-01" db="EMBL/GenBank/DDBJ databases">
        <title>Reference transcriptome for the parasite Schistocephalus solidus: insights into the molecular evolution of parasitism.</title>
        <authorList>
            <person name="Hebert F.O."/>
            <person name="Grambauer S."/>
            <person name="Barber I."/>
            <person name="Landry C.R."/>
            <person name="Aubin-Horth N."/>
        </authorList>
    </citation>
    <scope>NUCLEOTIDE SEQUENCE</scope>
</reference>
<dbReference type="GO" id="GO:1990904">
    <property type="term" value="C:ribonucleoprotein complex"/>
    <property type="evidence" value="ECO:0007669"/>
    <property type="project" value="UniProtKB-KW"/>
</dbReference>
<dbReference type="EMBL" id="GEEE01000485">
    <property type="protein sequence ID" value="JAP62740.1"/>
    <property type="molecule type" value="Transcribed_RNA"/>
</dbReference>
<feature type="non-terminal residue" evidence="1">
    <location>
        <position position="1"/>
    </location>
</feature>
<protein>
    <submittedName>
        <fullName evidence="1">Putative small nuclear ribonucleoprotein F</fullName>
    </submittedName>
</protein>
<sequence>FFNKKGFIKVQSSIHFSSGFIFTLSYIQYIITPNKDFTQTPGETVVNILVRTVQLQIHIPVYSNQVAFVLHAPFQFNNDKLPSDTVKERLWVHGLHCAQ</sequence>
<name>A0A0V0JCB0_SCHSO</name>
<keyword evidence="1" id="KW-0687">Ribonucleoprotein</keyword>
<gene>
    <name evidence="1" type="primary">RUXF</name>
    <name evidence="1" type="ORF">TR64848</name>
</gene>
<organism evidence="1">
    <name type="scientific">Schistocephalus solidus</name>
    <name type="common">Tapeworm</name>
    <dbReference type="NCBI Taxonomy" id="70667"/>
    <lineage>
        <taxon>Eukaryota</taxon>
        <taxon>Metazoa</taxon>
        <taxon>Spiralia</taxon>
        <taxon>Lophotrochozoa</taxon>
        <taxon>Platyhelminthes</taxon>
        <taxon>Cestoda</taxon>
        <taxon>Eucestoda</taxon>
        <taxon>Diphyllobothriidea</taxon>
        <taxon>Diphyllobothriidae</taxon>
        <taxon>Schistocephalus</taxon>
    </lineage>
</organism>
<evidence type="ECO:0000313" key="1">
    <source>
        <dbReference type="EMBL" id="JAP62740.1"/>
    </source>
</evidence>
<accession>A0A0V0JCB0</accession>
<dbReference type="AlphaFoldDB" id="A0A0V0JCB0"/>
<proteinExistence type="predicted"/>